<keyword evidence="5" id="KW-0479">Metal-binding</keyword>
<keyword evidence="11" id="KW-0234">DNA repair</keyword>
<dbReference type="SUPFAM" id="SSF46946">
    <property type="entry name" value="S13-like H2TH domain"/>
    <property type="match status" value="1"/>
</dbReference>
<dbReference type="SMART" id="SM01232">
    <property type="entry name" value="H2TH"/>
    <property type="match status" value="1"/>
</dbReference>
<sequence>MPELPEVETVRAGLAPALTNSKVLQIEILDERSLKRHQAGPADFVATLTSAKILAVVRRGKFLWMPLELPGSATNSKRLALVGHLGMSGQMFLRKPTDEPDNLTRVVVTLETSRAKKVEFRFIDQRIFGSLAIDELVETEDGQPGGYSQTSAAGKWWRNLIPSTAAHIARDPLDEAFDVEKVRAKFAKKRSGIKRVLLDQQVLSGVGNIYADEALWASKLHYDQPADTLTRATFDTLMAEVRRILEAAVAEGGTSFDEQYKNVNGESGYFEVSLNAYGMTDRPCNRCGRAIKRDSWMNRGSHFCPSCQKLRKRA</sequence>
<comment type="catalytic activity">
    <reaction evidence="15">
        <text>2'-deoxyribonucleotide-(2'-deoxyribose 5'-phosphate)-2'-deoxyribonucleotide-DNA = a 3'-end 2'-deoxyribonucleotide-(2,3-dehydro-2,3-deoxyribose 5'-phosphate)-DNA + a 5'-end 5'-phospho-2'-deoxyribonucleoside-DNA + H(+)</text>
        <dbReference type="Rhea" id="RHEA:66592"/>
        <dbReference type="Rhea" id="RHEA-COMP:13180"/>
        <dbReference type="Rhea" id="RHEA-COMP:16897"/>
        <dbReference type="Rhea" id="RHEA-COMP:17067"/>
        <dbReference type="ChEBI" id="CHEBI:15378"/>
        <dbReference type="ChEBI" id="CHEBI:136412"/>
        <dbReference type="ChEBI" id="CHEBI:157695"/>
        <dbReference type="ChEBI" id="CHEBI:167181"/>
        <dbReference type="EC" id="4.2.99.18"/>
    </reaction>
</comment>
<evidence type="ECO:0000256" key="12">
    <source>
        <dbReference type="ARBA" id="ARBA00023239"/>
    </source>
</evidence>
<comment type="catalytic activity">
    <reaction evidence="1">
        <text>Hydrolysis of DNA containing ring-opened 7-methylguanine residues, releasing 2,6-diamino-4-hydroxy-5-(N-methyl)formamidopyrimidine.</text>
        <dbReference type="EC" id="3.2.2.23"/>
    </reaction>
</comment>
<keyword evidence="6" id="KW-0227">DNA damage</keyword>
<dbReference type="EMBL" id="CAEZXK010000006">
    <property type="protein sequence ID" value="CAB4682228.1"/>
    <property type="molecule type" value="Genomic_DNA"/>
</dbReference>
<dbReference type="PROSITE" id="PS51068">
    <property type="entry name" value="FPG_CAT"/>
    <property type="match status" value="1"/>
</dbReference>
<keyword evidence="7" id="KW-0863">Zinc-finger</keyword>
<dbReference type="InterPro" id="IPR012319">
    <property type="entry name" value="FPG_cat"/>
</dbReference>
<evidence type="ECO:0000256" key="10">
    <source>
        <dbReference type="ARBA" id="ARBA00023125"/>
    </source>
</evidence>
<dbReference type="PANTHER" id="PTHR22993">
    <property type="entry name" value="FORMAMIDOPYRIMIDINE-DNA GLYCOSYLASE"/>
    <property type="match status" value="1"/>
</dbReference>
<dbReference type="InterPro" id="IPR035937">
    <property type="entry name" value="FPG_N"/>
</dbReference>
<keyword evidence="12" id="KW-0456">Lyase</keyword>
<dbReference type="FunFam" id="1.10.8.50:FF:000003">
    <property type="entry name" value="Formamidopyrimidine-DNA glycosylase"/>
    <property type="match status" value="1"/>
</dbReference>
<evidence type="ECO:0000256" key="6">
    <source>
        <dbReference type="ARBA" id="ARBA00022763"/>
    </source>
</evidence>
<dbReference type="InterPro" id="IPR015887">
    <property type="entry name" value="DNA_glyclase_Znf_dom_DNA_BS"/>
</dbReference>
<evidence type="ECO:0000256" key="9">
    <source>
        <dbReference type="ARBA" id="ARBA00022833"/>
    </source>
</evidence>
<feature type="domain" description="Formamidopyrimidine-DNA glycosylase catalytic" evidence="17">
    <location>
        <begin position="2"/>
        <end position="129"/>
    </location>
</feature>
<protein>
    <submittedName>
        <fullName evidence="18">Unannotated protein</fullName>
    </submittedName>
</protein>
<dbReference type="SUPFAM" id="SSF81624">
    <property type="entry name" value="N-terminal domain of MutM-like DNA repair proteins"/>
    <property type="match status" value="1"/>
</dbReference>
<dbReference type="Pfam" id="PF01149">
    <property type="entry name" value="Fapy_DNA_glyco"/>
    <property type="match status" value="1"/>
</dbReference>
<evidence type="ECO:0000256" key="14">
    <source>
        <dbReference type="ARBA" id="ARBA00023295"/>
    </source>
</evidence>
<dbReference type="GO" id="GO:0003684">
    <property type="term" value="F:damaged DNA binding"/>
    <property type="evidence" value="ECO:0007669"/>
    <property type="project" value="InterPro"/>
</dbReference>
<dbReference type="GO" id="GO:0008270">
    <property type="term" value="F:zinc ion binding"/>
    <property type="evidence" value="ECO:0007669"/>
    <property type="project" value="UniProtKB-KW"/>
</dbReference>
<keyword evidence="10" id="KW-0238">DNA-binding</keyword>
<dbReference type="PANTHER" id="PTHR22993:SF9">
    <property type="entry name" value="FORMAMIDOPYRIMIDINE-DNA GLYCOSYLASE"/>
    <property type="match status" value="1"/>
</dbReference>
<gene>
    <name evidence="18" type="ORF">UFOPK2370_00388</name>
</gene>
<evidence type="ECO:0000256" key="1">
    <source>
        <dbReference type="ARBA" id="ARBA00001668"/>
    </source>
</evidence>
<dbReference type="InterPro" id="IPR015886">
    <property type="entry name" value="H2TH_FPG"/>
</dbReference>
<accession>A0A6J6NAW9</accession>
<dbReference type="GO" id="GO:0034039">
    <property type="term" value="F:8-oxo-7,8-dihydroguanine DNA N-glycosylase activity"/>
    <property type="evidence" value="ECO:0007669"/>
    <property type="project" value="TreeGrafter"/>
</dbReference>
<evidence type="ECO:0000256" key="8">
    <source>
        <dbReference type="ARBA" id="ARBA00022801"/>
    </source>
</evidence>
<dbReference type="SMART" id="SM00898">
    <property type="entry name" value="Fapy_DNA_glyco"/>
    <property type="match status" value="1"/>
</dbReference>
<dbReference type="InterPro" id="IPR020629">
    <property type="entry name" value="FPG_Glyclase"/>
</dbReference>
<feature type="domain" description="FPG-type" evidence="16">
    <location>
        <begin position="275"/>
        <end position="309"/>
    </location>
</feature>
<dbReference type="NCBIfam" id="NF002211">
    <property type="entry name" value="PRK01103.1"/>
    <property type="match status" value="1"/>
</dbReference>
<comment type="cofactor">
    <cofactor evidence="2">
        <name>Zn(2+)</name>
        <dbReference type="ChEBI" id="CHEBI:29105"/>
    </cofactor>
</comment>
<comment type="similarity">
    <text evidence="3">Belongs to the FPG family.</text>
</comment>
<keyword evidence="13" id="KW-0511">Multifunctional enzyme</keyword>
<dbReference type="Gene3D" id="3.20.190.10">
    <property type="entry name" value="MutM-like, N-terminal"/>
    <property type="match status" value="1"/>
</dbReference>
<dbReference type="AlphaFoldDB" id="A0A6J6NAW9"/>
<evidence type="ECO:0000259" key="17">
    <source>
        <dbReference type="PROSITE" id="PS51068"/>
    </source>
</evidence>
<dbReference type="Pfam" id="PF06827">
    <property type="entry name" value="zf-FPG_IleRS"/>
    <property type="match status" value="1"/>
</dbReference>
<keyword evidence="14" id="KW-0326">Glycosidase</keyword>
<keyword evidence="9" id="KW-0862">Zinc</keyword>
<evidence type="ECO:0000256" key="7">
    <source>
        <dbReference type="ARBA" id="ARBA00022771"/>
    </source>
</evidence>
<dbReference type="PROSITE" id="PS51066">
    <property type="entry name" value="ZF_FPG_2"/>
    <property type="match status" value="1"/>
</dbReference>
<dbReference type="Gene3D" id="1.10.8.50">
    <property type="match status" value="1"/>
</dbReference>
<evidence type="ECO:0000256" key="2">
    <source>
        <dbReference type="ARBA" id="ARBA00001947"/>
    </source>
</evidence>
<evidence type="ECO:0000256" key="3">
    <source>
        <dbReference type="ARBA" id="ARBA00009409"/>
    </source>
</evidence>
<name>A0A6J6NAW9_9ZZZZ</name>
<dbReference type="GO" id="GO:0140078">
    <property type="term" value="F:class I DNA-(apurinic or apyrimidinic site) endonuclease activity"/>
    <property type="evidence" value="ECO:0007669"/>
    <property type="project" value="UniProtKB-EC"/>
</dbReference>
<evidence type="ECO:0000256" key="4">
    <source>
        <dbReference type="ARBA" id="ARBA00011245"/>
    </source>
</evidence>
<dbReference type="GO" id="GO:0006284">
    <property type="term" value="P:base-excision repair"/>
    <property type="evidence" value="ECO:0007669"/>
    <property type="project" value="InterPro"/>
</dbReference>
<dbReference type="InterPro" id="IPR010663">
    <property type="entry name" value="Znf_FPG/IleRS"/>
</dbReference>
<dbReference type="CDD" id="cd08966">
    <property type="entry name" value="EcFpg-like_N"/>
    <property type="match status" value="1"/>
</dbReference>
<evidence type="ECO:0000313" key="18">
    <source>
        <dbReference type="EMBL" id="CAB4682228.1"/>
    </source>
</evidence>
<evidence type="ECO:0000256" key="15">
    <source>
        <dbReference type="ARBA" id="ARBA00044632"/>
    </source>
</evidence>
<evidence type="ECO:0000259" key="16">
    <source>
        <dbReference type="PROSITE" id="PS51066"/>
    </source>
</evidence>
<dbReference type="InterPro" id="IPR010979">
    <property type="entry name" value="Ribosomal_uS13-like_H2TH"/>
</dbReference>
<proteinExistence type="inferred from homology"/>
<organism evidence="18">
    <name type="scientific">freshwater metagenome</name>
    <dbReference type="NCBI Taxonomy" id="449393"/>
    <lineage>
        <taxon>unclassified sequences</taxon>
        <taxon>metagenomes</taxon>
        <taxon>ecological metagenomes</taxon>
    </lineage>
</organism>
<keyword evidence="8" id="KW-0378">Hydrolase</keyword>
<dbReference type="SUPFAM" id="SSF57716">
    <property type="entry name" value="Glucocorticoid receptor-like (DNA-binding domain)"/>
    <property type="match status" value="1"/>
</dbReference>
<dbReference type="InterPro" id="IPR000214">
    <property type="entry name" value="Znf_DNA_glyclase/AP_lyase"/>
</dbReference>
<dbReference type="Pfam" id="PF06831">
    <property type="entry name" value="H2TH"/>
    <property type="match status" value="1"/>
</dbReference>
<dbReference type="PROSITE" id="PS01242">
    <property type="entry name" value="ZF_FPG_1"/>
    <property type="match status" value="1"/>
</dbReference>
<reference evidence="18" key="1">
    <citation type="submission" date="2020-05" db="EMBL/GenBank/DDBJ databases">
        <authorList>
            <person name="Chiriac C."/>
            <person name="Salcher M."/>
            <person name="Ghai R."/>
            <person name="Kavagutti S V."/>
        </authorList>
    </citation>
    <scope>NUCLEOTIDE SEQUENCE</scope>
</reference>
<evidence type="ECO:0000256" key="11">
    <source>
        <dbReference type="ARBA" id="ARBA00023204"/>
    </source>
</evidence>
<comment type="subunit">
    <text evidence="4">Monomer.</text>
</comment>
<evidence type="ECO:0000256" key="5">
    <source>
        <dbReference type="ARBA" id="ARBA00022723"/>
    </source>
</evidence>
<dbReference type="NCBIfam" id="TIGR00577">
    <property type="entry name" value="fpg"/>
    <property type="match status" value="1"/>
</dbReference>
<evidence type="ECO:0000256" key="13">
    <source>
        <dbReference type="ARBA" id="ARBA00023268"/>
    </source>
</evidence>